<accession>A0A9D3Y3X8</accession>
<name>A0A9D3Y3X8_DREPO</name>
<gene>
    <name evidence="2" type="ORF">DPMN_193007</name>
</gene>
<keyword evidence="1" id="KW-0732">Signal</keyword>
<evidence type="ECO:0000313" key="2">
    <source>
        <dbReference type="EMBL" id="KAH3691478.1"/>
    </source>
</evidence>
<feature type="signal peptide" evidence="1">
    <location>
        <begin position="1"/>
        <end position="24"/>
    </location>
</feature>
<dbReference type="Proteomes" id="UP000828390">
    <property type="component" value="Unassembled WGS sequence"/>
</dbReference>
<dbReference type="AlphaFoldDB" id="A0A9D3Y3X8"/>
<feature type="chain" id="PRO_5039351242" description="Secreted protein" evidence="1">
    <location>
        <begin position="25"/>
        <end position="97"/>
    </location>
</feature>
<evidence type="ECO:0000256" key="1">
    <source>
        <dbReference type="SAM" id="SignalP"/>
    </source>
</evidence>
<protein>
    <recommendedName>
        <fullName evidence="4">Secreted protein</fullName>
    </recommendedName>
</protein>
<keyword evidence="3" id="KW-1185">Reference proteome</keyword>
<comment type="caution">
    <text evidence="2">The sequence shown here is derived from an EMBL/GenBank/DDBJ whole genome shotgun (WGS) entry which is preliminary data.</text>
</comment>
<organism evidence="2 3">
    <name type="scientific">Dreissena polymorpha</name>
    <name type="common">Zebra mussel</name>
    <name type="synonym">Mytilus polymorpha</name>
    <dbReference type="NCBI Taxonomy" id="45954"/>
    <lineage>
        <taxon>Eukaryota</taxon>
        <taxon>Metazoa</taxon>
        <taxon>Spiralia</taxon>
        <taxon>Lophotrochozoa</taxon>
        <taxon>Mollusca</taxon>
        <taxon>Bivalvia</taxon>
        <taxon>Autobranchia</taxon>
        <taxon>Heteroconchia</taxon>
        <taxon>Euheterodonta</taxon>
        <taxon>Imparidentia</taxon>
        <taxon>Neoheterodontei</taxon>
        <taxon>Myida</taxon>
        <taxon>Dreissenoidea</taxon>
        <taxon>Dreissenidae</taxon>
        <taxon>Dreissena</taxon>
    </lineage>
</organism>
<evidence type="ECO:0008006" key="4">
    <source>
        <dbReference type="Google" id="ProtNLM"/>
    </source>
</evidence>
<dbReference type="EMBL" id="JAIWYP010000035">
    <property type="protein sequence ID" value="KAH3691478.1"/>
    <property type="molecule type" value="Genomic_DNA"/>
</dbReference>
<proteinExistence type="predicted"/>
<reference evidence="2" key="1">
    <citation type="journal article" date="2019" name="bioRxiv">
        <title>The Genome of the Zebra Mussel, Dreissena polymorpha: A Resource for Invasive Species Research.</title>
        <authorList>
            <person name="McCartney M.A."/>
            <person name="Auch B."/>
            <person name="Kono T."/>
            <person name="Mallez S."/>
            <person name="Zhang Y."/>
            <person name="Obille A."/>
            <person name="Becker A."/>
            <person name="Abrahante J.E."/>
            <person name="Garbe J."/>
            <person name="Badalamenti J.P."/>
            <person name="Herman A."/>
            <person name="Mangelson H."/>
            <person name="Liachko I."/>
            <person name="Sullivan S."/>
            <person name="Sone E.D."/>
            <person name="Koren S."/>
            <person name="Silverstein K.A.T."/>
            <person name="Beckman K.B."/>
            <person name="Gohl D.M."/>
        </authorList>
    </citation>
    <scope>NUCLEOTIDE SEQUENCE</scope>
    <source>
        <strain evidence="2">Duluth1</strain>
        <tissue evidence="2">Whole animal</tissue>
    </source>
</reference>
<sequence length="97" mass="10678">MVKRAFRRLLSRVACSDLLASVTAMPLCIDCLQVRVSQMSVAMPQALKFLLHASLSPRVACQFQAGPYDVLLVGLHPLFGARDQVIAVDVELEGHRM</sequence>
<reference evidence="2" key="2">
    <citation type="submission" date="2020-11" db="EMBL/GenBank/DDBJ databases">
        <authorList>
            <person name="McCartney M.A."/>
            <person name="Auch B."/>
            <person name="Kono T."/>
            <person name="Mallez S."/>
            <person name="Becker A."/>
            <person name="Gohl D.M."/>
            <person name="Silverstein K.A.T."/>
            <person name="Koren S."/>
            <person name="Bechman K.B."/>
            <person name="Herman A."/>
            <person name="Abrahante J.E."/>
            <person name="Garbe J."/>
        </authorList>
    </citation>
    <scope>NUCLEOTIDE SEQUENCE</scope>
    <source>
        <strain evidence="2">Duluth1</strain>
        <tissue evidence="2">Whole animal</tissue>
    </source>
</reference>
<evidence type="ECO:0000313" key="3">
    <source>
        <dbReference type="Proteomes" id="UP000828390"/>
    </source>
</evidence>